<dbReference type="EMBL" id="LT670849">
    <property type="protein sequence ID" value="SHN83962.1"/>
    <property type="molecule type" value="Genomic_DNA"/>
</dbReference>
<evidence type="ECO:0000313" key="2">
    <source>
        <dbReference type="Proteomes" id="UP000184096"/>
    </source>
</evidence>
<evidence type="ECO:0000313" key="1">
    <source>
        <dbReference type="EMBL" id="SHN83962.1"/>
    </source>
</evidence>
<protein>
    <submittedName>
        <fullName evidence="1">Uncharacterized protein</fullName>
    </submittedName>
</protein>
<organism evidence="1 2">
    <name type="scientific">Bradyrhizobium erythrophlei</name>
    <dbReference type="NCBI Taxonomy" id="1437360"/>
    <lineage>
        <taxon>Bacteria</taxon>
        <taxon>Pseudomonadati</taxon>
        <taxon>Pseudomonadota</taxon>
        <taxon>Alphaproteobacteria</taxon>
        <taxon>Hyphomicrobiales</taxon>
        <taxon>Nitrobacteraceae</taxon>
        <taxon>Bradyrhizobium</taxon>
    </lineage>
</organism>
<dbReference type="AlphaFoldDB" id="A0A1M7ULR1"/>
<sequence>MPAKPRDVADRISSAKSPEVFVLSLEEARTKARDIISGASDSRFVPIVENWRQLSDGRIQFSVRALRFSE</sequence>
<proteinExistence type="predicted"/>
<name>A0A1M7ULR1_9BRAD</name>
<gene>
    <name evidence="1" type="ORF">SAMN05444170_5729</name>
</gene>
<dbReference type="Proteomes" id="UP000184096">
    <property type="component" value="Chromosome I"/>
</dbReference>
<accession>A0A1M7ULR1</accession>
<reference evidence="2" key="1">
    <citation type="submission" date="2016-11" db="EMBL/GenBank/DDBJ databases">
        <authorList>
            <person name="Varghese N."/>
            <person name="Submissions S."/>
        </authorList>
    </citation>
    <scope>NUCLEOTIDE SEQUENCE [LARGE SCALE GENOMIC DNA]</scope>
    <source>
        <strain evidence="2">GAS401</strain>
    </source>
</reference>
<keyword evidence="2" id="KW-1185">Reference proteome</keyword>